<protein>
    <submittedName>
        <fullName evidence="1">Uncharacterized protein</fullName>
    </submittedName>
</protein>
<evidence type="ECO:0000313" key="2">
    <source>
        <dbReference type="Proteomes" id="UP000276834"/>
    </source>
</evidence>
<dbReference type="AlphaFoldDB" id="A0A3L8SKQ2"/>
<dbReference type="Proteomes" id="UP000276834">
    <property type="component" value="Unassembled WGS sequence"/>
</dbReference>
<name>A0A3L8SKQ2_CHLGU</name>
<comment type="caution">
    <text evidence="1">The sequence shown here is derived from an EMBL/GenBank/DDBJ whole genome shotgun (WGS) entry which is preliminary data.</text>
</comment>
<organism evidence="1 2">
    <name type="scientific">Chloebia gouldiae</name>
    <name type="common">Gouldian finch</name>
    <name type="synonym">Erythrura gouldiae</name>
    <dbReference type="NCBI Taxonomy" id="44316"/>
    <lineage>
        <taxon>Eukaryota</taxon>
        <taxon>Metazoa</taxon>
        <taxon>Chordata</taxon>
        <taxon>Craniata</taxon>
        <taxon>Vertebrata</taxon>
        <taxon>Euteleostomi</taxon>
        <taxon>Archelosauria</taxon>
        <taxon>Archosauria</taxon>
        <taxon>Dinosauria</taxon>
        <taxon>Saurischia</taxon>
        <taxon>Theropoda</taxon>
        <taxon>Coelurosauria</taxon>
        <taxon>Aves</taxon>
        <taxon>Neognathae</taxon>
        <taxon>Neoaves</taxon>
        <taxon>Telluraves</taxon>
        <taxon>Australaves</taxon>
        <taxon>Passeriformes</taxon>
        <taxon>Passeroidea</taxon>
        <taxon>Passeridae</taxon>
        <taxon>Chloebia</taxon>
    </lineage>
</organism>
<reference evidence="1 2" key="1">
    <citation type="journal article" date="2018" name="Proc. R. Soc. B">
        <title>A non-coding region near Follistatin controls head colour polymorphism in the Gouldian finch.</title>
        <authorList>
            <person name="Toomey M.B."/>
            <person name="Marques C.I."/>
            <person name="Andrade P."/>
            <person name="Araujo P.M."/>
            <person name="Sabatino S."/>
            <person name="Gazda M.A."/>
            <person name="Afonso S."/>
            <person name="Lopes R.J."/>
            <person name="Corbo J.C."/>
            <person name="Carneiro M."/>
        </authorList>
    </citation>
    <scope>NUCLEOTIDE SEQUENCE [LARGE SCALE GENOMIC DNA]</scope>
    <source>
        <strain evidence="1">Red01</strain>
        <tissue evidence="1">Muscle</tissue>
    </source>
</reference>
<proteinExistence type="predicted"/>
<sequence>MEFYSQQEIPGGSHHHPQWHLEKLWVPENLWKGKIRSPRAIIRFTKVGSVLLGGVDWAHPFLKCHKKWGK</sequence>
<keyword evidence="2" id="KW-1185">Reference proteome</keyword>
<gene>
    <name evidence="1" type="ORF">DV515_00006223</name>
</gene>
<evidence type="ECO:0000313" key="1">
    <source>
        <dbReference type="EMBL" id="RLW03802.1"/>
    </source>
</evidence>
<dbReference type="EMBL" id="QUSF01000015">
    <property type="protein sequence ID" value="RLW03802.1"/>
    <property type="molecule type" value="Genomic_DNA"/>
</dbReference>
<accession>A0A3L8SKQ2</accession>